<gene>
    <name evidence="1" type="ORF">CM19_10625</name>
</gene>
<dbReference type="Proteomes" id="UP000024332">
    <property type="component" value="Unassembled WGS sequence"/>
</dbReference>
<comment type="caution">
    <text evidence="1">The sequence shown here is derived from an EMBL/GenBank/DDBJ whole genome shotgun (WGS) entry which is preliminary data.</text>
</comment>
<dbReference type="STRING" id="1160895.CM19_10625"/>
<sequence>MKVGIILGSNEASKVTYAGIHSLIETSLDNEVVLFATMDGIKAFLKQPDLKREESSSKLIVEKEDPFQYIRKAKNSGKAKIVVCSYATKLFNLNKDDYSDVVDDIEGVTSFELEIGDGKIITIW</sequence>
<name>A0A031LL74_9CREN</name>
<proteinExistence type="predicted"/>
<organism evidence="1 2">
    <name type="scientific">Candidatus Acidianus copahuensis</name>
    <dbReference type="NCBI Taxonomy" id="1160895"/>
    <lineage>
        <taxon>Archaea</taxon>
        <taxon>Thermoproteota</taxon>
        <taxon>Thermoprotei</taxon>
        <taxon>Sulfolobales</taxon>
        <taxon>Sulfolobaceae</taxon>
        <taxon>Acidianus</taxon>
    </lineage>
</organism>
<evidence type="ECO:0000313" key="2">
    <source>
        <dbReference type="Proteomes" id="UP000024332"/>
    </source>
</evidence>
<keyword evidence="2" id="KW-1185">Reference proteome</keyword>
<reference evidence="1 2" key="1">
    <citation type="submission" date="2014-03" db="EMBL/GenBank/DDBJ databases">
        <title>Draft genome sequence of the novel thermoacidophilic archaea Acidianus copahuensis ALE1 strain, isolated from Copahue volcanic area in Neuquen Argentina.</title>
        <authorList>
            <person name="Urbieta M.S."/>
            <person name="Rascovan N."/>
            <person name="Castro C."/>
            <person name="Revale S."/>
            <person name="Giaveno M.A."/>
            <person name="Vazquez M.P."/>
            <person name="Donati E.R."/>
        </authorList>
    </citation>
    <scope>NUCLEOTIDE SEQUENCE [LARGE SCALE GENOMIC DNA]</scope>
    <source>
        <strain evidence="1 2">ALE1</strain>
    </source>
</reference>
<dbReference type="Gene3D" id="3.40.1260.10">
    <property type="entry name" value="DsrEFH-like"/>
    <property type="match status" value="1"/>
</dbReference>
<dbReference type="SUPFAM" id="SSF75169">
    <property type="entry name" value="DsrEFH-like"/>
    <property type="match status" value="1"/>
</dbReference>
<dbReference type="RefSeq" id="WP_048100319.1">
    <property type="nucleotide sequence ID" value="NZ_JFZT01000052.1"/>
</dbReference>
<dbReference type="Pfam" id="PF02635">
    <property type="entry name" value="DsrE"/>
    <property type="match status" value="1"/>
</dbReference>
<dbReference type="EMBL" id="JFZT01000052">
    <property type="protein sequence ID" value="EZQ02252.1"/>
    <property type="molecule type" value="Genomic_DNA"/>
</dbReference>
<evidence type="ECO:0000313" key="1">
    <source>
        <dbReference type="EMBL" id="EZQ02252.1"/>
    </source>
</evidence>
<dbReference type="OrthoDB" id="288304at2157"/>
<accession>A0A031LL74</accession>
<dbReference type="PANTHER" id="PTHR34655">
    <property type="entry name" value="CONSERVED WITHIN P. AEROPHILUM"/>
    <property type="match status" value="1"/>
</dbReference>
<dbReference type="InterPro" id="IPR027396">
    <property type="entry name" value="DsrEFH-like"/>
</dbReference>
<dbReference type="PANTHER" id="PTHR34655:SF1">
    <property type="match status" value="1"/>
</dbReference>
<protein>
    <submittedName>
        <fullName evidence="1">Uncharacterized protein</fullName>
    </submittedName>
</protein>
<dbReference type="AlphaFoldDB" id="A0A031LL74"/>
<dbReference type="InterPro" id="IPR003787">
    <property type="entry name" value="Sulphur_relay_DsrE/F-like"/>
</dbReference>